<keyword evidence="6" id="KW-0411">Iron-sulfur</keyword>
<accession>A0ABS5G7W8</accession>
<keyword evidence="2" id="KW-0001">2Fe-2S</keyword>
<keyword evidence="3" id="KW-0479">Metal-binding</keyword>
<keyword evidence="1" id="KW-0813">Transport</keyword>
<evidence type="ECO:0000256" key="7">
    <source>
        <dbReference type="ARBA" id="ARBA00039386"/>
    </source>
</evidence>
<reference evidence="11" key="1">
    <citation type="journal article" date="2021" name="ISME J.">
        <title>Evolutionary origin and ecological implication of a unique nif island in free-living Bradyrhizobium lineages.</title>
        <authorList>
            <person name="Tao J."/>
        </authorList>
    </citation>
    <scope>NUCLEOTIDE SEQUENCE [LARGE SCALE GENOMIC DNA]</scope>
    <source>
        <strain evidence="11">SZCCT0094</strain>
    </source>
</reference>
<evidence type="ECO:0000256" key="8">
    <source>
        <dbReference type="ARBA" id="ARBA00046332"/>
    </source>
</evidence>
<dbReference type="Gene3D" id="1.10.10.1100">
    <property type="entry name" value="BFD-like [2Fe-2S]-binding domain"/>
    <property type="match status" value="1"/>
</dbReference>
<keyword evidence="4" id="KW-0249">Electron transport</keyword>
<protein>
    <recommendedName>
        <fullName evidence="7">Bacterioferritin-associated ferredoxin</fullName>
    </recommendedName>
</protein>
<dbReference type="InterPro" id="IPR052371">
    <property type="entry name" value="BFD-associated_ferredoxin"/>
</dbReference>
<evidence type="ECO:0000256" key="5">
    <source>
        <dbReference type="ARBA" id="ARBA00023004"/>
    </source>
</evidence>
<gene>
    <name evidence="10" type="ORF">JQ619_16745</name>
</gene>
<keyword evidence="11" id="KW-1185">Reference proteome</keyword>
<comment type="similarity">
    <text evidence="8">Belongs to the Bfd family.</text>
</comment>
<dbReference type="InterPro" id="IPR007419">
    <property type="entry name" value="BFD-like_2Fe2S-bd_dom"/>
</dbReference>
<comment type="caution">
    <text evidence="10">The sequence shown here is derived from an EMBL/GenBank/DDBJ whole genome shotgun (WGS) entry which is preliminary data.</text>
</comment>
<dbReference type="InterPro" id="IPR041854">
    <property type="entry name" value="BFD-like_2Fe2S-bd_dom_sf"/>
</dbReference>
<evidence type="ECO:0000259" key="9">
    <source>
        <dbReference type="Pfam" id="PF04324"/>
    </source>
</evidence>
<evidence type="ECO:0000256" key="1">
    <source>
        <dbReference type="ARBA" id="ARBA00022448"/>
    </source>
</evidence>
<dbReference type="PANTHER" id="PTHR37424">
    <property type="entry name" value="BACTERIOFERRITIN-ASSOCIATED FERREDOXIN"/>
    <property type="match status" value="1"/>
</dbReference>
<evidence type="ECO:0000313" key="10">
    <source>
        <dbReference type="EMBL" id="MBR1137417.1"/>
    </source>
</evidence>
<evidence type="ECO:0000256" key="4">
    <source>
        <dbReference type="ARBA" id="ARBA00022982"/>
    </source>
</evidence>
<evidence type="ECO:0000256" key="6">
    <source>
        <dbReference type="ARBA" id="ARBA00023014"/>
    </source>
</evidence>
<evidence type="ECO:0000256" key="2">
    <source>
        <dbReference type="ARBA" id="ARBA00022714"/>
    </source>
</evidence>
<name>A0ABS5G7W8_9BRAD</name>
<dbReference type="PANTHER" id="PTHR37424:SF1">
    <property type="entry name" value="BACTERIOFERRITIN-ASSOCIATED FERREDOXIN"/>
    <property type="match status" value="1"/>
</dbReference>
<dbReference type="EMBL" id="JAFCLK010000014">
    <property type="protein sequence ID" value="MBR1137417.1"/>
    <property type="molecule type" value="Genomic_DNA"/>
</dbReference>
<sequence length="80" mass="8428">MIICSCNVISDTAIRDIVTAADITFGSPAQIYDCLGCSVQCGLCSRSVKRILDERQGETAAASVWPVHPEPAPCALMSVA</sequence>
<organism evidence="10 11">
    <name type="scientific">Bradyrhizobium denitrificans</name>
    <dbReference type="NCBI Taxonomy" id="2734912"/>
    <lineage>
        <taxon>Bacteria</taxon>
        <taxon>Pseudomonadati</taxon>
        <taxon>Pseudomonadota</taxon>
        <taxon>Alphaproteobacteria</taxon>
        <taxon>Hyphomicrobiales</taxon>
        <taxon>Nitrobacteraceae</taxon>
        <taxon>Bradyrhizobium</taxon>
    </lineage>
</organism>
<evidence type="ECO:0000313" key="11">
    <source>
        <dbReference type="Proteomes" id="UP001314635"/>
    </source>
</evidence>
<keyword evidence="5" id="KW-0408">Iron</keyword>
<feature type="domain" description="BFD-like [2Fe-2S]-binding" evidence="9">
    <location>
        <begin position="2"/>
        <end position="54"/>
    </location>
</feature>
<evidence type="ECO:0000256" key="3">
    <source>
        <dbReference type="ARBA" id="ARBA00022723"/>
    </source>
</evidence>
<dbReference type="RefSeq" id="WP_012045829.1">
    <property type="nucleotide sequence ID" value="NZ_JABFDP010000003.1"/>
</dbReference>
<dbReference type="Pfam" id="PF04324">
    <property type="entry name" value="Fer2_BFD"/>
    <property type="match status" value="1"/>
</dbReference>
<proteinExistence type="inferred from homology"/>
<dbReference type="Proteomes" id="UP001314635">
    <property type="component" value="Unassembled WGS sequence"/>
</dbReference>